<evidence type="ECO:0000259" key="1">
    <source>
        <dbReference type="Pfam" id="PF07811"/>
    </source>
</evidence>
<dbReference type="AlphaFoldDB" id="A0A939J9A3"/>
<dbReference type="Proteomes" id="UP000664779">
    <property type="component" value="Unassembled WGS sequence"/>
</dbReference>
<feature type="domain" description="TadE-like" evidence="1">
    <location>
        <begin position="2"/>
        <end position="38"/>
    </location>
</feature>
<proteinExistence type="predicted"/>
<dbReference type="InterPro" id="IPR012495">
    <property type="entry name" value="TadE-like_dom"/>
</dbReference>
<accession>A0A939J9A3</accession>
<evidence type="ECO:0000313" key="2">
    <source>
        <dbReference type="EMBL" id="MBO0345684.1"/>
    </source>
</evidence>
<reference evidence="2" key="1">
    <citation type="submission" date="2021-03" db="EMBL/GenBank/DDBJ databases">
        <title>Roseibium sp. CAU 1637 isolated from Incheon.</title>
        <authorList>
            <person name="Kim W."/>
        </authorList>
    </citation>
    <scope>NUCLEOTIDE SEQUENCE</scope>
    <source>
        <strain evidence="2">CAU 1637</strain>
    </source>
</reference>
<organism evidence="2 3">
    <name type="scientific">Roseibium limicola</name>
    <dbReference type="NCBI Taxonomy" id="2816037"/>
    <lineage>
        <taxon>Bacteria</taxon>
        <taxon>Pseudomonadati</taxon>
        <taxon>Pseudomonadota</taxon>
        <taxon>Alphaproteobacteria</taxon>
        <taxon>Hyphomicrobiales</taxon>
        <taxon>Stappiaceae</taxon>
        <taxon>Roseibium</taxon>
    </lineage>
</organism>
<dbReference type="Pfam" id="PF07811">
    <property type="entry name" value="TadE"/>
    <property type="match status" value="1"/>
</dbReference>
<protein>
    <submittedName>
        <fullName evidence="2">Pilus assembly protein</fullName>
    </submittedName>
</protein>
<sequence length="167" mass="18168">MEFALILPILLLLLVGMAEFTTALNQKQKVSQTARSVADLVAQADIVSSSDMQDVMYAAQQIMQPYTDETLDVIVASVSFDEDGDVTVDWSRNRTGGAPWAPGSEPPVTIPDEISFAGTSLVIGYTASTFVPAYASLTTKYFPSMSSVQLSDIYFLRPRLTTTVQIE</sequence>
<gene>
    <name evidence="2" type="ORF">J0X15_10675</name>
</gene>
<name>A0A939J9A3_9HYPH</name>
<dbReference type="EMBL" id="JAFLNF010000004">
    <property type="protein sequence ID" value="MBO0345684.1"/>
    <property type="molecule type" value="Genomic_DNA"/>
</dbReference>
<keyword evidence="3" id="KW-1185">Reference proteome</keyword>
<evidence type="ECO:0000313" key="3">
    <source>
        <dbReference type="Proteomes" id="UP000664779"/>
    </source>
</evidence>
<comment type="caution">
    <text evidence="2">The sequence shown here is derived from an EMBL/GenBank/DDBJ whole genome shotgun (WGS) entry which is preliminary data.</text>
</comment>